<dbReference type="GO" id="GO:0005506">
    <property type="term" value="F:iron ion binding"/>
    <property type="evidence" value="ECO:0007669"/>
    <property type="project" value="UniProtKB-ARBA"/>
</dbReference>
<dbReference type="InterPro" id="IPR001246">
    <property type="entry name" value="LipOase_plant"/>
</dbReference>
<evidence type="ECO:0000259" key="16">
    <source>
        <dbReference type="PROSITE" id="PS51393"/>
    </source>
</evidence>
<dbReference type="EC" id="1.13.11.-" evidence="15"/>
<dbReference type="GO" id="GO:0034440">
    <property type="term" value="P:lipid oxidation"/>
    <property type="evidence" value="ECO:0007669"/>
    <property type="project" value="InterPro"/>
</dbReference>
<keyword evidence="6 14" id="KW-0479">Metal-binding</keyword>
<evidence type="ECO:0000256" key="12">
    <source>
        <dbReference type="ARBA" id="ARBA00023098"/>
    </source>
</evidence>
<keyword evidence="5 15" id="KW-0444">Lipid biosynthesis</keyword>
<evidence type="ECO:0000256" key="6">
    <source>
        <dbReference type="ARBA" id="ARBA00022723"/>
    </source>
</evidence>
<keyword evidence="4" id="KW-0963">Cytoplasm</keyword>
<dbReference type="InterPro" id="IPR020833">
    <property type="entry name" value="LipOase_Fe_BS"/>
</dbReference>
<keyword evidence="12" id="KW-0443">Lipid metabolism</keyword>
<comment type="function">
    <text evidence="15">Plant lipoxygenase may be involved in a number of diverse aspects of plant physiology including growth and development, pest resistance, and senescence or responses to wounding.</text>
</comment>
<proteinExistence type="inferred from homology"/>
<dbReference type="FunFam" id="1.20.245.10:FF:000002">
    <property type="entry name" value="Lipoxygenase"/>
    <property type="match status" value="1"/>
</dbReference>
<evidence type="ECO:0000256" key="7">
    <source>
        <dbReference type="ARBA" id="ARBA00022767"/>
    </source>
</evidence>
<dbReference type="GO" id="GO:0031408">
    <property type="term" value="P:oxylipin biosynthetic process"/>
    <property type="evidence" value="ECO:0007669"/>
    <property type="project" value="UniProtKB-UniRule"/>
</dbReference>
<evidence type="ECO:0000256" key="1">
    <source>
        <dbReference type="ARBA" id="ARBA00001962"/>
    </source>
</evidence>
<dbReference type="InterPro" id="IPR020834">
    <property type="entry name" value="LipOase_CS"/>
</dbReference>
<dbReference type="InterPro" id="IPR000907">
    <property type="entry name" value="LipOase"/>
</dbReference>
<keyword evidence="13 15" id="KW-0275">Fatty acid biosynthesis</keyword>
<evidence type="ECO:0000313" key="17">
    <source>
        <dbReference type="EMBL" id="CAL1411381.1"/>
    </source>
</evidence>
<evidence type="ECO:0000256" key="8">
    <source>
        <dbReference type="ARBA" id="ARBA00022832"/>
    </source>
</evidence>
<dbReference type="Pfam" id="PF00305">
    <property type="entry name" value="Lipoxygenase"/>
    <property type="match status" value="1"/>
</dbReference>
<dbReference type="PRINTS" id="PR00087">
    <property type="entry name" value="LIPOXYGENASE"/>
</dbReference>
<dbReference type="AlphaFoldDB" id="A0AAV2GKS7"/>
<evidence type="ECO:0000256" key="2">
    <source>
        <dbReference type="ARBA" id="ARBA00004496"/>
    </source>
</evidence>
<sequence>MTDHKSESRLPLLSLDIYVPRDERFGHVKFSDFLAYALKSIAQVLLPEISSICDKTINEFDCFEDVFDLYNGGIKLPGKATVSKVRNRIPWELLKELVRNDGERFLKFPIPEVIKEDKSAWRTDEEFAREMLAGVNPVIISRLQEFQPASQLYPKQYGNQHSTIKKEDIEVNMNGLTVDQAIESNRLFILDHHDALMIYLRKINSTNTKTYATRTILFLQDDGTLKPLAIELSLLHPQGDYRGAVSRVFTPAEDGTVDGSIWQLAKAYAAVNDSGYHQLISHWLNTHAVIEPFIIATNRQLSVLHPIHKLLQPHFCDTMNINALARQILINASGMLEITVFPARYSMEISAVLYKNWVFTEQALPADLIKRGIAVPDETKPHGLKVLIEDYPYAVDGLEIWSAIETWVQEYCDFYYPTDELVQTDEELQSWWLELRNEGHGDKRDEPWWPKMQTRVDLKQTCTIIIWVASALHAAVNFGQYPYPGFLPNRPTISRRFMPEPGTPEYRELEQDPELGYLKTITAQLQTLLGVSLIEILSRHSTDEIYLGQRESDEWTCDEEPLAAFRRFGKRLMGIEGRITEMNSNPKLKNRVGPVKVPYTLLSPNTSDYSREGGLTGKGVPNSISI</sequence>
<keyword evidence="7 15" id="KW-0925">Oxylipin biosynthesis</keyword>
<dbReference type="FunFam" id="4.10.372.10:FF:000001">
    <property type="entry name" value="Lipoxygenase"/>
    <property type="match status" value="1"/>
</dbReference>
<dbReference type="GO" id="GO:0005737">
    <property type="term" value="C:cytoplasm"/>
    <property type="evidence" value="ECO:0007669"/>
    <property type="project" value="UniProtKB-SubCell"/>
</dbReference>
<dbReference type="SUPFAM" id="SSF48484">
    <property type="entry name" value="Lipoxigenase"/>
    <property type="match status" value="1"/>
</dbReference>
<dbReference type="PROSITE" id="PS00711">
    <property type="entry name" value="LIPOXYGENASE_1"/>
    <property type="match status" value="1"/>
</dbReference>
<dbReference type="GO" id="GO:0016702">
    <property type="term" value="F:oxidoreductase activity, acting on single donors with incorporation of molecular oxygen, incorporation of two atoms of oxygen"/>
    <property type="evidence" value="ECO:0007669"/>
    <property type="project" value="InterPro"/>
</dbReference>
<comment type="subcellular location">
    <subcellularLocation>
        <location evidence="2">Cytoplasm</location>
    </subcellularLocation>
</comment>
<dbReference type="Gene3D" id="3.10.450.60">
    <property type="match status" value="1"/>
</dbReference>
<gene>
    <name evidence="17" type="ORF">LTRI10_LOCUS50742</name>
</gene>
<dbReference type="Gene3D" id="4.10.372.10">
    <property type="entry name" value="Lipoxygenase-1, Domain 3"/>
    <property type="match status" value="1"/>
</dbReference>
<accession>A0AAV2GKS7</accession>
<evidence type="ECO:0000256" key="9">
    <source>
        <dbReference type="ARBA" id="ARBA00022964"/>
    </source>
</evidence>
<dbReference type="InterPro" id="IPR013819">
    <property type="entry name" value="LipOase_C"/>
</dbReference>
<evidence type="ECO:0000256" key="14">
    <source>
        <dbReference type="RuleBase" id="RU003974"/>
    </source>
</evidence>
<dbReference type="InterPro" id="IPR036226">
    <property type="entry name" value="LipOase_C_sf"/>
</dbReference>
<keyword evidence="18" id="KW-1185">Reference proteome</keyword>
<feature type="domain" description="Lipoxygenase" evidence="16">
    <location>
        <begin position="1"/>
        <end position="626"/>
    </location>
</feature>
<dbReference type="PROSITE" id="PS00081">
    <property type="entry name" value="LIPOXYGENASE_2"/>
    <property type="match status" value="1"/>
</dbReference>
<keyword evidence="11 14" id="KW-0408">Iron</keyword>
<dbReference type="Gene3D" id="1.20.245.10">
    <property type="entry name" value="Lipoxygenase-1, Domain 5"/>
    <property type="match status" value="1"/>
</dbReference>
<keyword evidence="8" id="KW-0276">Fatty acid metabolism</keyword>
<evidence type="ECO:0000256" key="5">
    <source>
        <dbReference type="ARBA" id="ARBA00022516"/>
    </source>
</evidence>
<keyword evidence="9 14" id="KW-0223">Dioxygenase</keyword>
<dbReference type="InterPro" id="IPR027433">
    <property type="entry name" value="Lipoxygenase_dom_3"/>
</dbReference>
<evidence type="ECO:0000256" key="11">
    <source>
        <dbReference type="ARBA" id="ARBA00023004"/>
    </source>
</evidence>
<keyword evidence="10 14" id="KW-0560">Oxidoreductase</keyword>
<evidence type="ECO:0000256" key="13">
    <source>
        <dbReference type="ARBA" id="ARBA00023160"/>
    </source>
</evidence>
<evidence type="ECO:0000256" key="10">
    <source>
        <dbReference type="ARBA" id="ARBA00023002"/>
    </source>
</evidence>
<comment type="similarity">
    <text evidence="3 14">Belongs to the lipoxygenase family.</text>
</comment>
<evidence type="ECO:0000313" key="18">
    <source>
        <dbReference type="Proteomes" id="UP001497516"/>
    </source>
</evidence>
<evidence type="ECO:0000256" key="3">
    <source>
        <dbReference type="ARBA" id="ARBA00009419"/>
    </source>
</evidence>
<evidence type="ECO:0000256" key="15">
    <source>
        <dbReference type="RuleBase" id="RU003975"/>
    </source>
</evidence>
<dbReference type="PRINTS" id="PR00468">
    <property type="entry name" value="PLTLPOXGNASE"/>
</dbReference>
<reference evidence="17 18" key="1">
    <citation type="submission" date="2024-04" db="EMBL/GenBank/DDBJ databases">
        <authorList>
            <person name="Fracassetti M."/>
        </authorList>
    </citation>
    <scope>NUCLEOTIDE SEQUENCE [LARGE SCALE GENOMIC DNA]</scope>
</reference>
<dbReference type="EMBL" id="OZ034822">
    <property type="protein sequence ID" value="CAL1411381.1"/>
    <property type="molecule type" value="Genomic_DNA"/>
</dbReference>
<organism evidence="17 18">
    <name type="scientific">Linum trigynum</name>
    <dbReference type="NCBI Taxonomy" id="586398"/>
    <lineage>
        <taxon>Eukaryota</taxon>
        <taxon>Viridiplantae</taxon>
        <taxon>Streptophyta</taxon>
        <taxon>Embryophyta</taxon>
        <taxon>Tracheophyta</taxon>
        <taxon>Spermatophyta</taxon>
        <taxon>Magnoliopsida</taxon>
        <taxon>eudicotyledons</taxon>
        <taxon>Gunneridae</taxon>
        <taxon>Pentapetalae</taxon>
        <taxon>rosids</taxon>
        <taxon>fabids</taxon>
        <taxon>Malpighiales</taxon>
        <taxon>Linaceae</taxon>
        <taxon>Linum</taxon>
    </lineage>
</organism>
<comment type="pathway">
    <text evidence="15">Lipid metabolism; oxylipin biosynthesis.</text>
</comment>
<comment type="cofactor">
    <cofactor evidence="1 14">
        <name>Fe cation</name>
        <dbReference type="ChEBI" id="CHEBI:24875"/>
    </cofactor>
</comment>
<dbReference type="GO" id="GO:0006633">
    <property type="term" value="P:fatty acid biosynthetic process"/>
    <property type="evidence" value="ECO:0007669"/>
    <property type="project" value="UniProtKB-KW"/>
</dbReference>
<dbReference type="PANTHER" id="PTHR11771">
    <property type="entry name" value="LIPOXYGENASE"/>
    <property type="match status" value="1"/>
</dbReference>
<dbReference type="PROSITE" id="PS51393">
    <property type="entry name" value="LIPOXYGENASE_3"/>
    <property type="match status" value="1"/>
</dbReference>
<name>A0AAV2GKS7_9ROSI</name>
<protein>
    <recommendedName>
        <fullName evidence="15">Lipoxygenase</fullName>
        <ecNumber evidence="15">1.13.11.-</ecNumber>
    </recommendedName>
</protein>
<dbReference type="FunFam" id="3.10.450.60:FF:000002">
    <property type="entry name" value="Lipoxygenase"/>
    <property type="match status" value="1"/>
</dbReference>
<dbReference type="Proteomes" id="UP001497516">
    <property type="component" value="Chromosome 9"/>
</dbReference>
<evidence type="ECO:0000256" key="4">
    <source>
        <dbReference type="ARBA" id="ARBA00022490"/>
    </source>
</evidence>